<gene>
    <name evidence="1" type="ORF">EYF80_033799</name>
</gene>
<reference evidence="1 2" key="1">
    <citation type="submission" date="2019-03" db="EMBL/GenBank/DDBJ databases">
        <title>First draft genome of Liparis tanakae, snailfish: a comprehensive survey of snailfish specific genes.</title>
        <authorList>
            <person name="Kim W."/>
            <person name="Song I."/>
            <person name="Jeong J.-H."/>
            <person name="Kim D."/>
            <person name="Kim S."/>
            <person name="Ryu S."/>
            <person name="Song J.Y."/>
            <person name="Lee S.K."/>
        </authorList>
    </citation>
    <scope>NUCLEOTIDE SEQUENCE [LARGE SCALE GENOMIC DNA]</scope>
    <source>
        <tissue evidence="1">Muscle</tissue>
    </source>
</reference>
<comment type="caution">
    <text evidence="1">The sequence shown here is derived from an EMBL/GenBank/DDBJ whole genome shotgun (WGS) entry which is preliminary data.</text>
</comment>
<organism evidence="1 2">
    <name type="scientific">Liparis tanakae</name>
    <name type="common">Tanaka's snailfish</name>
    <dbReference type="NCBI Taxonomy" id="230148"/>
    <lineage>
        <taxon>Eukaryota</taxon>
        <taxon>Metazoa</taxon>
        <taxon>Chordata</taxon>
        <taxon>Craniata</taxon>
        <taxon>Vertebrata</taxon>
        <taxon>Euteleostomi</taxon>
        <taxon>Actinopterygii</taxon>
        <taxon>Neopterygii</taxon>
        <taxon>Teleostei</taxon>
        <taxon>Neoteleostei</taxon>
        <taxon>Acanthomorphata</taxon>
        <taxon>Eupercaria</taxon>
        <taxon>Perciformes</taxon>
        <taxon>Cottioidei</taxon>
        <taxon>Cottales</taxon>
        <taxon>Liparidae</taxon>
        <taxon>Liparis</taxon>
    </lineage>
</organism>
<name>A0A4Z2GTN1_9TELE</name>
<keyword evidence="2" id="KW-1185">Reference proteome</keyword>
<dbReference type="EMBL" id="SRLO01000440">
    <property type="protein sequence ID" value="TNN55964.1"/>
    <property type="molecule type" value="Genomic_DNA"/>
</dbReference>
<dbReference type="AlphaFoldDB" id="A0A4Z2GTN1"/>
<protein>
    <submittedName>
        <fullName evidence="1">Uncharacterized protein</fullName>
    </submittedName>
</protein>
<evidence type="ECO:0000313" key="1">
    <source>
        <dbReference type="EMBL" id="TNN55964.1"/>
    </source>
</evidence>
<evidence type="ECO:0000313" key="2">
    <source>
        <dbReference type="Proteomes" id="UP000314294"/>
    </source>
</evidence>
<proteinExistence type="predicted"/>
<dbReference type="Proteomes" id="UP000314294">
    <property type="component" value="Unassembled WGS sequence"/>
</dbReference>
<sequence length="63" mass="7026">MSFCPLEAVSLLATLHSSALKEGMLTLAKGVFLTMSAGHCRYPLGAFLRWHIIELRPQHFKKA</sequence>
<accession>A0A4Z2GTN1</accession>